<dbReference type="SUPFAM" id="SSF55729">
    <property type="entry name" value="Acyl-CoA N-acyltransferases (Nat)"/>
    <property type="match status" value="1"/>
</dbReference>
<reference evidence="2 3" key="1">
    <citation type="journal article" date="2019" name="Int. J. Syst. Evol. Microbiol.">
        <title>The Global Catalogue of Microorganisms (GCM) 10K type strain sequencing project: providing services to taxonomists for standard genome sequencing and annotation.</title>
        <authorList>
            <consortium name="The Broad Institute Genomics Platform"/>
            <consortium name="The Broad Institute Genome Sequencing Center for Infectious Disease"/>
            <person name="Wu L."/>
            <person name="Ma J."/>
        </authorList>
    </citation>
    <scope>NUCLEOTIDE SEQUENCE [LARGE SCALE GENOMIC DNA]</scope>
    <source>
        <strain evidence="2 3">JCM 9731</strain>
    </source>
</reference>
<dbReference type="RefSeq" id="WP_343801048.1">
    <property type="nucleotide sequence ID" value="NZ_BAAADJ010000056.1"/>
</dbReference>
<dbReference type="Gene3D" id="3.40.630.30">
    <property type="match status" value="1"/>
</dbReference>
<evidence type="ECO:0000259" key="1">
    <source>
        <dbReference type="PROSITE" id="PS51186"/>
    </source>
</evidence>
<gene>
    <name evidence="2" type="ORF">GCM10008967_31880</name>
</gene>
<dbReference type="InterPro" id="IPR016181">
    <property type="entry name" value="Acyl_CoA_acyltransferase"/>
</dbReference>
<organism evidence="2 3">
    <name type="scientific">Bacillus carboniphilus</name>
    <dbReference type="NCBI Taxonomy" id="86663"/>
    <lineage>
        <taxon>Bacteria</taxon>
        <taxon>Bacillati</taxon>
        <taxon>Bacillota</taxon>
        <taxon>Bacilli</taxon>
        <taxon>Bacillales</taxon>
        <taxon>Bacillaceae</taxon>
        <taxon>Bacillus</taxon>
    </lineage>
</organism>
<evidence type="ECO:0000313" key="3">
    <source>
        <dbReference type="Proteomes" id="UP001500782"/>
    </source>
</evidence>
<sequence>MKQLKIRRPEQEDIPELHHFFRTVVTDTFMKEGIGDLKDDMEEEIQTKMNYLESDLKSNGKERFFLLAVLEEQIVGTIEYGPASNLIITCTNHALKDLNEVGTVFVHPEFQRMGIGNALLRGLSEVLLKNEIQEICLDSGYRRAQQIWIKKYGNPDYFLKDYWGEGFDHMIWRVKTTELSSKRASL</sequence>
<protein>
    <submittedName>
        <fullName evidence="2">GNAT family N-acetyltransferase</fullName>
    </submittedName>
</protein>
<keyword evidence="3" id="KW-1185">Reference proteome</keyword>
<accession>A0ABN0WIW8</accession>
<dbReference type="PROSITE" id="PS51186">
    <property type="entry name" value="GNAT"/>
    <property type="match status" value="1"/>
</dbReference>
<feature type="domain" description="N-acetyltransferase" evidence="1">
    <location>
        <begin position="4"/>
        <end position="178"/>
    </location>
</feature>
<comment type="caution">
    <text evidence="2">The sequence shown here is derived from an EMBL/GenBank/DDBJ whole genome shotgun (WGS) entry which is preliminary data.</text>
</comment>
<proteinExistence type="predicted"/>
<dbReference type="EMBL" id="BAAADJ010000056">
    <property type="protein sequence ID" value="GAA0339204.1"/>
    <property type="molecule type" value="Genomic_DNA"/>
</dbReference>
<dbReference type="Pfam" id="PF00583">
    <property type="entry name" value="Acetyltransf_1"/>
    <property type="match status" value="1"/>
</dbReference>
<dbReference type="InterPro" id="IPR000182">
    <property type="entry name" value="GNAT_dom"/>
</dbReference>
<evidence type="ECO:0000313" key="2">
    <source>
        <dbReference type="EMBL" id="GAA0339204.1"/>
    </source>
</evidence>
<dbReference type="Proteomes" id="UP001500782">
    <property type="component" value="Unassembled WGS sequence"/>
</dbReference>
<name>A0ABN0WIW8_9BACI</name>
<dbReference type="CDD" id="cd04301">
    <property type="entry name" value="NAT_SF"/>
    <property type="match status" value="1"/>
</dbReference>